<dbReference type="Proteomes" id="UP001457282">
    <property type="component" value="Unassembled WGS sequence"/>
</dbReference>
<reference evidence="1 2" key="1">
    <citation type="journal article" date="2023" name="G3 (Bethesda)">
        <title>A chromosome-length genome assembly and annotation of blackberry (Rubus argutus, cv. 'Hillquist').</title>
        <authorList>
            <person name="Bruna T."/>
            <person name="Aryal R."/>
            <person name="Dudchenko O."/>
            <person name="Sargent D.J."/>
            <person name="Mead D."/>
            <person name="Buti M."/>
            <person name="Cavallini A."/>
            <person name="Hytonen T."/>
            <person name="Andres J."/>
            <person name="Pham M."/>
            <person name="Weisz D."/>
            <person name="Mascagni F."/>
            <person name="Usai G."/>
            <person name="Natali L."/>
            <person name="Bassil N."/>
            <person name="Fernandez G.E."/>
            <person name="Lomsadze A."/>
            <person name="Armour M."/>
            <person name="Olukolu B."/>
            <person name="Poorten T."/>
            <person name="Britton C."/>
            <person name="Davik J."/>
            <person name="Ashrafi H."/>
            <person name="Aiden E.L."/>
            <person name="Borodovsky M."/>
            <person name="Worthington M."/>
        </authorList>
    </citation>
    <scope>NUCLEOTIDE SEQUENCE [LARGE SCALE GENOMIC DNA]</scope>
    <source>
        <strain evidence="1">PI 553951</strain>
    </source>
</reference>
<organism evidence="1 2">
    <name type="scientific">Rubus argutus</name>
    <name type="common">Southern blackberry</name>
    <dbReference type="NCBI Taxonomy" id="59490"/>
    <lineage>
        <taxon>Eukaryota</taxon>
        <taxon>Viridiplantae</taxon>
        <taxon>Streptophyta</taxon>
        <taxon>Embryophyta</taxon>
        <taxon>Tracheophyta</taxon>
        <taxon>Spermatophyta</taxon>
        <taxon>Magnoliopsida</taxon>
        <taxon>eudicotyledons</taxon>
        <taxon>Gunneridae</taxon>
        <taxon>Pentapetalae</taxon>
        <taxon>rosids</taxon>
        <taxon>fabids</taxon>
        <taxon>Rosales</taxon>
        <taxon>Rosaceae</taxon>
        <taxon>Rosoideae</taxon>
        <taxon>Rosoideae incertae sedis</taxon>
        <taxon>Rubus</taxon>
    </lineage>
</organism>
<comment type="caution">
    <text evidence="1">The sequence shown here is derived from an EMBL/GenBank/DDBJ whole genome shotgun (WGS) entry which is preliminary data.</text>
</comment>
<evidence type="ECO:0000313" key="1">
    <source>
        <dbReference type="EMBL" id="KAK9932571.1"/>
    </source>
</evidence>
<accession>A0AAW1X8K1</accession>
<keyword evidence="2" id="KW-1185">Reference proteome</keyword>
<name>A0AAW1X8K1_RUBAR</name>
<proteinExistence type="predicted"/>
<gene>
    <name evidence="1" type="ORF">M0R45_019803</name>
</gene>
<evidence type="ECO:0000313" key="2">
    <source>
        <dbReference type="Proteomes" id="UP001457282"/>
    </source>
</evidence>
<protein>
    <submittedName>
        <fullName evidence="1">Uncharacterized protein</fullName>
    </submittedName>
</protein>
<dbReference type="EMBL" id="JBEDUW010000004">
    <property type="protein sequence ID" value="KAK9932571.1"/>
    <property type="molecule type" value="Genomic_DNA"/>
</dbReference>
<dbReference type="AlphaFoldDB" id="A0AAW1X8K1"/>
<sequence>MLHSGDAGKEQRRGRWRRCVGREHRLSWVLPGIDGVSRLAGLCGGNSLGRSVKEARRCFGHGLGFSIIELQLTMFAGLIELEKW</sequence>